<dbReference type="Gramene" id="ONK68482">
    <property type="protein sequence ID" value="ONK68482"/>
    <property type="gene ID" value="A4U43_C05F12190"/>
</dbReference>
<feature type="region of interest" description="Disordered" evidence="1">
    <location>
        <begin position="71"/>
        <end position="98"/>
    </location>
</feature>
<evidence type="ECO:0000256" key="1">
    <source>
        <dbReference type="SAM" id="MobiDB-lite"/>
    </source>
</evidence>
<sequence>MDTEREILQPDFTNINKENERPLPREVSPTENFPPTNYNDIETELECPPPEEVPPLAANIFFKDEDAPPIIQMNKRKKDANVPSPLKEHRTKRMMKPSKYIVTPYTEGKKKKEKQIMGDKAIIEVVEKEKEQVEEKGAELPPTRLQCDPHSI</sequence>
<reference evidence="3" key="1">
    <citation type="journal article" date="2017" name="Nat. Commun.">
        <title>The asparagus genome sheds light on the origin and evolution of a young Y chromosome.</title>
        <authorList>
            <person name="Harkess A."/>
            <person name="Zhou J."/>
            <person name="Xu C."/>
            <person name="Bowers J.E."/>
            <person name="Van der Hulst R."/>
            <person name="Ayyampalayam S."/>
            <person name="Mercati F."/>
            <person name="Riccardi P."/>
            <person name="McKain M.R."/>
            <person name="Kakrana A."/>
            <person name="Tang H."/>
            <person name="Ray J."/>
            <person name="Groenendijk J."/>
            <person name="Arikit S."/>
            <person name="Mathioni S.M."/>
            <person name="Nakano M."/>
            <person name="Shan H."/>
            <person name="Telgmann-Rauber A."/>
            <person name="Kanno A."/>
            <person name="Yue Z."/>
            <person name="Chen H."/>
            <person name="Li W."/>
            <person name="Chen Y."/>
            <person name="Xu X."/>
            <person name="Zhang Y."/>
            <person name="Luo S."/>
            <person name="Chen H."/>
            <person name="Gao J."/>
            <person name="Mao Z."/>
            <person name="Pires J.C."/>
            <person name="Luo M."/>
            <person name="Kudrna D."/>
            <person name="Wing R.A."/>
            <person name="Meyers B.C."/>
            <person name="Yi K."/>
            <person name="Kong H."/>
            <person name="Lavrijsen P."/>
            <person name="Sunseri F."/>
            <person name="Falavigna A."/>
            <person name="Ye Y."/>
            <person name="Leebens-Mack J.H."/>
            <person name="Chen G."/>
        </authorList>
    </citation>
    <scope>NUCLEOTIDE SEQUENCE [LARGE SCALE GENOMIC DNA]</scope>
    <source>
        <strain evidence="3">cv. DH0086</strain>
    </source>
</reference>
<dbReference type="Proteomes" id="UP000243459">
    <property type="component" value="Chromosome 5"/>
</dbReference>
<organism evidence="2 3">
    <name type="scientific">Asparagus officinalis</name>
    <name type="common">Garden asparagus</name>
    <dbReference type="NCBI Taxonomy" id="4686"/>
    <lineage>
        <taxon>Eukaryota</taxon>
        <taxon>Viridiplantae</taxon>
        <taxon>Streptophyta</taxon>
        <taxon>Embryophyta</taxon>
        <taxon>Tracheophyta</taxon>
        <taxon>Spermatophyta</taxon>
        <taxon>Magnoliopsida</taxon>
        <taxon>Liliopsida</taxon>
        <taxon>Asparagales</taxon>
        <taxon>Asparagaceae</taxon>
        <taxon>Asparagoideae</taxon>
        <taxon>Asparagus</taxon>
    </lineage>
</organism>
<evidence type="ECO:0000313" key="2">
    <source>
        <dbReference type="EMBL" id="ONK68482.1"/>
    </source>
</evidence>
<dbReference type="AlphaFoldDB" id="A0A5P1ER42"/>
<feature type="compositionally biased region" description="Polar residues" evidence="1">
    <location>
        <begin position="29"/>
        <end position="40"/>
    </location>
</feature>
<name>A0A5P1ER42_ASPOF</name>
<feature type="region of interest" description="Disordered" evidence="1">
    <location>
        <begin position="132"/>
        <end position="152"/>
    </location>
</feature>
<protein>
    <submittedName>
        <fullName evidence="2">Uncharacterized protein</fullName>
    </submittedName>
</protein>
<keyword evidence="3" id="KW-1185">Reference proteome</keyword>
<evidence type="ECO:0000313" key="3">
    <source>
        <dbReference type="Proteomes" id="UP000243459"/>
    </source>
</evidence>
<feature type="region of interest" description="Disordered" evidence="1">
    <location>
        <begin position="1"/>
        <end position="54"/>
    </location>
</feature>
<accession>A0A5P1ER42</accession>
<proteinExistence type="predicted"/>
<dbReference type="EMBL" id="CM007385">
    <property type="protein sequence ID" value="ONK68482.1"/>
    <property type="molecule type" value="Genomic_DNA"/>
</dbReference>
<gene>
    <name evidence="2" type="ORF">A4U43_C05F12190</name>
</gene>